<dbReference type="OMA" id="GAYCENI"/>
<feature type="coiled-coil region" evidence="4">
    <location>
        <begin position="1251"/>
        <end position="1278"/>
    </location>
</feature>
<dbReference type="GeneID" id="20224111"/>
<proteinExistence type="inferred from homology"/>
<keyword evidence="6" id="KW-0812">Transmembrane</keyword>
<keyword evidence="6" id="KW-1133">Transmembrane helix</keyword>
<protein>
    <submittedName>
        <fullName evidence="7">Uncharacterized protein</fullName>
    </submittedName>
</protein>
<feature type="compositionally biased region" description="Basic and acidic residues" evidence="5">
    <location>
        <begin position="538"/>
        <end position="551"/>
    </location>
</feature>
<dbReference type="OrthoDB" id="1933717at2759"/>
<dbReference type="Gene3D" id="3.40.50.720">
    <property type="entry name" value="NAD(P)-binding Rossmann-like Domain"/>
    <property type="match status" value="1"/>
</dbReference>
<evidence type="ECO:0000256" key="4">
    <source>
        <dbReference type="SAM" id="Coils"/>
    </source>
</evidence>
<dbReference type="InParanoid" id="F0Y4V6"/>
<dbReference type="eggNOG" id="KOG1208">
    <property type="taxonomic scope" value="Eukaryota"/>
</dbReference>
<gene>
    <name evidence="7" type="ORF">AURANDRAFT_62951</name>
</gene>
<reference evidence="7 8" key="1">
    <citation type="journal article" date="2011" name="Proc. Natl. Acad. Sci. U.S.A.">
        <title>Niche of harmful alga Aureococcus anophagefferens revealed through ecogenomics.</title>
        <authorList>
            <person name="Gobler C.J."/>
            <person name="Berry D.L."/>
            <person name="Dyhrman S.T."/>
            <person name="Wilhelm S.W."/>
            <person name="Salamov A."/>
            <person name="Lobanov A.V."/>
            <person name="Zhang Y."/>
            <person name="Collier J.L."/>
            <person name="Wurch L.L."/>
            <person name="Kustka A.B."/>
            <person name="Dill B.D."/>
            <person name="Shah M."/>
            <person name="VerBerkmoes N.C."/>
            <person name="Kuo A."/>
            <person name="Terry A."/>
            <person name="Pangilinan J."/>
            <person name="Lindquist E.A."/>
            <person name="Lucas S."/>
            <person name="Paulsen I.T."/>
            <person name="Hattenrath-Lehmann T.K."/>
            <person name="Talmage S.C."/>
            <person name="Walker E.A."/>
            <person name="Koch F."/>
            <person name="Burson A.M."/>
            <person name="Marcoval M.A."/>
            <person name="Tang Y.Z."/>
            <person name="Lecleir G.R."/>
            <person name="Coyne K.J."/>
            <person name="Berg G.M."/>
            <person name="Bertrand E.M."/>
            <person name="Saito M.A."/>
            <person name="Gladyshev V.N."/>
            <person name="Grigoriev I.V."/>
        </authorList>
    </citation>
    <scope>NUCLEOTIDE SEQUENCE [LARGE SCALE GENOMIC DNA]</scope>
    <source>
        <strain evidence="8">CCMP 1984</strain>
    </source>
</reference>
<feature type="region of interest" description="Disordered" evidence="5">
    <location>
        <begin position="1030"/>
        <end position="1089"/>
    </location>
</feature>
<evidence type="ECO:0000313" key="7">
    <source>
        <dbReference type="EMBL" id="EGB09381.1"/>
    </source>
</evidence>
<dbReference type="RefSeq" id="XP_009035457.1">
    <property type="nucleotide sequence ID" value="XM_009037209.1"/>
</dbReference>
<dbReference type="GO" id="GO:0016491">
    <property type="term" value="F:oxidoreductase activity"/>
    <property type="evidence" value="ECO:0007669"/>
    <property type="project" value="UniProtKB-KW"/>
</dbReference>
<feature type="coiled-coil region" evidence="4">
    <location>
        <begin position="1118"/>
        <end position="1216"/>
    </location>
</feature>
<dbReference type="KEGG" id="aaf:AURANDRAFT_62951"/>
<feature type="compositionally biased region" description="Basic and acidic residues" evidence="5">
    <location>
        <begin position="770"/>
        <end position="783"/>
    </location>
</feature>
<dbReference type="PANTHER" id="PTHR43963:SF6">
    <property type="entry name" value="CHAIN DEHYDROGENASE FAMILY PROTEIN, PUTATIVE (AFU_ORTHOLOGUE AFUA_3G15350)-RELATED"/>
    <property type="match status" value="1"/>
</dbReference>
<evidence type="ECO:0000256" key="3">
    <source>
        <dbReference type="ARBA" id="ARBA00023002"/>
    </source>
</evidence>
<evidence type="ECO:0000313" key="8">
    <source>
        <dbReference type="Proteomes" id="UP000002729"/>
    </source>
</evidence>
<keyword evidence="8" id="KW-1185">Reference proteome</keyword>
<feature type="compositionally biased region" description="Basic and acidic residues" evidence="5">
    <location>
        <begin position="1034"/>
        <end position="1055"/>
    </location>
</feature>
<feature type="region of interest" description="Disordered" evidence="5">
    <location>
        <begin position="530"/>
        <end position="551"/>
    </location>
</feature>
<keyword evidence="3" id="KW-0560">Oxidoreductase</keyword>
<dbReference type="EMBL" id="GL833125">
    <property type="protein sequence ID" value="EGB09381.1"/>
    <property type="molecule type" value="Genomic_DNA"/>
</dbReference>
<feature type="region of interest" description="Disordered" evidence="5">
    <location>
        <begin position="24"/>
        <end position="70"/>
    </location>
</feature>
<evidence type="ECO:0000256" key="2">
    <source>
        <dbReference type="ARBA" id="ARBA00022857"/>
    </source>
</evidence>
<evidence type="ECO:0000256" key="5">
    <source>
        <dbReference type="SAM" id="MobiDB-lite"/>
    </source>
</evidence>
<dbReference type="InterPro" id="IPR002347">
    <property type="entry name" value="SDR_fam"/>
</dbReference>
<feature type="compositionally biased region" description="Low complexity" evidence="5">
    <location>
        <begin position="54"/>
        <end position="69"/>
    </location>
</feature>
<dbReference type="PRINTS" id="PR00081">
    <property type="entry name" value="GDHRDH"/>
</dbReference>
<dbReference type="Proteomes" id="UP000002729">
    <property type="component" value="Unassembled WGS sequence"/>
</dbReference>
<keyword evidence="6" id="KW-0472">Membrane</keyword>
<feature type="compositionally biased region" description="Pro residues" evidence="5">
    <location>
        <begin position="676"/>
        <end position="686"/>
    </location>
</feature>
<feature type="compositionally biased region" description="Basic and acidic residues" evidence="5">
    <location>
        <begin position="1062"/>
        <end position="1074"/>
    </location>
</feature>
<evidence type="ECO:0000256" key="1">
    <source>
        <dbReference type="ARBA" id="ARBA00006484"/>
    </source>
</evidence>
<keyword evidence="4" id="KW-0175">Coiled coil</keyword>
<evidence type="ECO:0000256" key="6">
    <source>
        <dbReference type="SAM" id="Phobius"/>
    </source>
</evidence>
<dbReference type="SUPFAM" id="SSF51735">
    <property type="entry name" value="NAD(P)-binding Rossmann-fold domains"/>
    <property type="match status" value="1"/>
</dbReference>
<keyword evidence="2" id="KW-0521">NADP</keyword>
<feature type="transmembrane region" description="Helical" evidence="6">
    <location>
        <begin position="1329"/>
        <end position="1351"/>
    </location>
</feature>
<comment type="similarity">
    <text evidence="1">Belongs to the short-chain dehydrogenases/reductases (SDR) family.</text>
</comment>
<name>F0Y4V6_AURAN</name>
<sequence length="1372" mass="144339">MLRLRARPLCCALLARAGAVRMGGGGARRRVDAPAPAPSADVDVPAAPPATLRSVDAPAPAPSADVDVPAAPPATLRSALKIMFDPVGRGKERARTVESRPPSDPMVYTHVAFLPAVGAAASTGLYELAVLQSAVLGASLAYHATGERPGALAKVEGSLAKALFAYGALQTFANAPPDLFACEAALAAATLAAFLVTNLRPETYEAWHPLGLHVLPGVCDRRNGTMLPPDPCIEDWTGPGLPPRYQLPGAPMYPDGAPSVFVTGGSSGIGYALCRSLALDHGFRVFMGCRDGDAGSRAAMRVEDEGAYCENIEIDVTDDDACETAAVMVQSFLGFEPLTCLVNCAAVGHATCSDGAKIVDVNLRGAKRVCDAFLPIMDERFGRVVNVGAGGGAGYVETCEDVARRLLTSPDVRWDDVEAYARGALAAEVHDDQGYGLSKACLAAFTLCLAREHPKMLSVTAHPGVCGGTKMNPGAADRTAEDGAKSVAFCLLAERLKLGNGFLYGPDGLRSPLFAARDALCDAGAPEYAGPVMAPKRSPREAERVARARQDAEDARNALLLEKARQDAEQAERARAEAAAADDAEVVELLPPAKDARSAATTKPAAPVSFDAAMRGKLLRTPAPAAPAAPAAPPEPEFAVPDVIPGVQEALDDIAHLPQMPLDEFARTVESYRTALPPPGAPPPAAAAPAAAEEPPPAAEEPPPAAPPAPAEAEEAPRGWFFRRSSKRADPKSFEAAMKGSILKNPSVLDRPPEPPTPPPSDEPTAAEVMRAERSLDTLEKIAGRLPLKPRAPRGDDWVPNQGRPNEEPPPPSFVSGERCPETTEADDDVEPAAPPEAKEIPRGPFSGQPHCSACAAPRTRAMNTLNKLQGYLEEKVIAPVGLDNLATPDEPDDAARAAAARRFAKTALEESAPDLTAATADDVRNELLGAVAAARTAAPAAPAPEPSAGDVALVSEVRKLRKEVGSLAVDLEAAERECADRRKEANDVRRDLAEARRAVGNEGAAGREREAALAADLADARRAVEKMTALATEAKRSEEKARTDVEAERRRAADADAALAAERERLSRRERDLGAASASSGRREAALTSEVAGLARALEESRRAPAPAAAAPAASEVAALRARAERAEASLRTERAARAAADGGGDAVARGVAEALEAAREAAAAATREKDALAAELADAAAARADADRRSADDREGLEARVRTLGARLETAEKRAAAPSAREPGGENRTALAAQILKKQALLDDALAAKRALDGRLSAARRDNDALRARLDGLRDDGMDPAGPRRLKQTLKMHRAHPASAQYKVGGFLDDVDQFMVRTLRLLNSAPVFRLVFFTYLVLHHVYMFLVICFHQRHLEQHHGDDAARPNLRGG</sequence>
<accession>F0Y4V6</accession>
<dbReference type="Pfam" id="PF00106">
    <property type="entry name" value="adh_short"/>
    <property type="match status" value="1"/>
</dbReference>
<feature type="compositionally biased region" description="Pro residues" evidence="5">
    <location>
        <begin position="694"/>
        <end position="710"/>
    </location>
</feature>
<feature type="region of interest" description="Disordered" evidence="5">
    <location>
        <begin position="673"/>
        <end position="852"/>
    </location>
</feature>
<organism evidence="8">
    <name type="scientific">Aureococcus anophagefferens</name>
    <name type="common">Harmful bloom alga</name>
    <dbReference type="NCBI Taxonomy" id="44056"/>
    <lineage>
        <taxon>Eukaryota</taxon>
        <taxon>Sar</taxon>
        <taxon>Stramenopiles</taxon>
        <taxon>Ochrophyta</taxon>
        <taxon>Pelagophyceae</taxon>
        <taxon>Pelagomonadales</taxon>
        <taxon>Pelagomonadaceae</taxon>
        <taxon>Aureococcus</taxon>
    </lineage>
</organism>
<dbReference type="InterPro" id="IPR036291">
    <property type="entry name" value="NAD(P)-bd_dom_sf"/>
</dbReference>
<dbReference type="PANTHER" id="PTHR43963">
    <property type="entry name" value="CARBONYL REDUCTASE 1-RELATED"/>
    <property type="match status" value="1"/>
</dbReference>